<dbReference type="InParanoid" id="A0A409WFF2"/>
<evidence type="ECO:0000313" key="3">
    <source>
        <dbReference type="Proteomes" id="UP000284706"/>
    </source>
</evidence>
<evidence type="ECO:0000256" key="1">
    <source>
        <dbReference type="SAM" id="MobiDB-lite"/>
    </source>
</evidence>
<gene>
    <name evidence="2" type="ORF">CVT26_005988</name>
</gene>
<dbReference type="AlphaFoldDB" id="A0A409WFF2"/>
<accession>A0A409WFF2</accession>
<reference evidence="2 3" key="1">
    <citation type="journal article" date="2018" name="Evol. Lett.">
        <title>Horizontal gene cluster transfer increased hallucinogenic mushroom diversity.</title>
        <authorList>
            <person name="Reynolds H.T."/>
            <person name="Vijayakumar V."/>
            <person name="Gluck-Thaler E."/>
            <person name="Korotkin H.B."/>
            <person name="Matheny P.B."/>
            <person name="Slot J.C."/>
        </authorList>
    </citation>
    <scope>NUCLEOTIDE SEQUENCE [LARGE SCALE GENOMIC DNA]</scope>
    <source>
        <strain evidence="2 3">SRW20</strain>
    </source>
</reference>
<protein>
    <submittedName>
        <fullName evidence="2">Uncharacterized protein</fullName>
    </submittedName>
</protein>
<feature type="region of interest" description="Disordered" evidence="1">
    <location>
        <begin position="17"/>
        <end position="50"/>
    </location>
</feature>
<name>A0A409WFF2_9AGAR</name>
<dbReference type="Proteomes" id="UP000284706">
    <property type="component" value="Unassembled WGS sequence"/>
</dbReference>
<sequence>MSLARLSLPSFSTVLEADPSIPRKKSAPALKTNQSDVSLGSSDSSSPIQTSQASFMKTIDFRDNDLESEEVELFSLIVGFPAEAGHAQAEAEAALHQGAPEATQLQHGQTGQALTLWIKANYPRLADVVRRLFPVKMAESLLRKVGQKISGQ</sequence>
<keyword evidence="3" id="KW-1185">Reference proteome</keyword>
<comment type="caution">
    <text evidence="2">The sequence shown here is derived from an EMBL/GenBank/DDBJ whole genome shotgun (WGS) entry which is preliminary data.</text>
</comment>
<evidence type="ECO:0000313" key="2">
    <source>
        <dbReference type="EMBL" id="PPQ77249.1"/>
    </source>
</evidence>
<dbReference type="OrthoDB" id="10563984at2759"/>
<feature type="compositionally biased region" description="Low complexity" evidence="1">
    <location>
        <begin position="35"/>
        <end position="50"/>
    </location>
</feature>
<organism evidence="2 3">
    <name type="scientific">Gymnopilus dilepis</name>
    <dbReference type="NCBI Taxonomy" id="231916"/>
    <lineage>
        <taxon>Eukaryota</taxon>
        <taxon>Fungi</taxon>
        <taxon>Dikarya</taxon>
        <taxon>Basidiomycota</taxon>
        <taxon>Agaricomycotina</taxon>
        <taxon>Agaricomycetes</taxon>
        <taxon>Agaricomycetidae</taxon>
        <taxon>Agaricales</taxon>
        <taxon>Agaricineae</taxon>
        <taxon>Hymenogastraceae</taxon>
        <taxon>Gymnopilus</taxon>
    </lineage>
</organism>
<proteinExistence type="predicted"/>
<dbReference type="EMBL" id="NHYE01005086">
    <property type="protein sequence ID" value="PPQ77249.1"/>
    <property type="molecule type" value="Genomic_DNA"/>
</dbReference>